<comment type="similarity">
    <text evidence="1">Belongs to the bactofilin family.</text>
</comment>
<dbReference type="EMBL" id="CP024201">
    <property type="protein sequence ID" value="ATQ43186.1"/>
    <property type="molecule type" value="Genomic_DNA"/>
</dbReference>
<organism evidence="3 4">
    <name type="scientific">Caulobacter mirabilis</name>
    <dbReference type="NCBI Taxonomy" id="69666"/>
    <lineage>
        <taxon>Bacteria</taxon>
        <taxon>Pseudomonadati</taxon>
        <taxon>Pseudomonadota</taxon>
        <taxon>Alphaproteobacteria</taxon>
        <taxon>Caulobacterales</taxon>
        <taxon>Caulobacteraceae</taxon>
        <taxon>Caulobacter</taxon>
    </lineage>
</organism>
<reference evidence="3 4" key="1">
    <citation type="submission" date="2017-10" db="EMBL/GenBank/DDBJ databases">
        <title>Genome sequence of Caulobacter mirabilis FWC38.</title>
        <authorList>
            <person name="Fiebig A."/>
            <person name="Crosson S."/>
        </authorList>
    </citation>
    <scope>NUCLEOTIDE SEQUENCE [LARGE SCALE GENOMIC DNA]</scope>
    <source>
        <strain evidence="3 4">FWC 38</strain>
    </source>
</reference>
<dbReference type="PANTHER" id="PTHR35024:SF4">
    <property type="entry name" value="POLYMER-FORMING CYTOSKELETAL PROTEIN"/>
    <property type="match status" value="1"/>
</dbReference>
<evidence type="ECO:0000313" key="4">
    <source>
        <dbReference type="Proteomes" id="UP000228945"/>
    </source>
</evidence>
<protein>
    <submittedName>
        <fullName evidence="3">Cell shape determination protein CcmA</fullName>
    </submittedName>
</protein>
<dbReference type="AlphaFoldDB" id="A0A2D2AYU1"/>
<sequence>MFSKQTKTPAKTLPPAAPSTPTPALVIPEQPKARPRVASLISDGITIEGGVTGDGELQIDGVVRGDVRVGRLTVGDTGHIEGSVFAEAIEVRGRVIGAVTAKQVRLYGTAYIDGDITHEQLAMETGAFFQGRSLKFQRPATPPPSQPAPQAAAAPLSGEVLPAPAPIA</sequence>
<accession>A0A2D2AYU1</accession>
<dbReference type="OrthoDB" id="5738271at2"/>
<dbReference type="InterPro" id="IPR007607">
    <property type="entry name" value="BacA/B"/>
</dbReference>
<feature type="region of interest" description="Disordered" evidence="2">
    <location>
        <begin position="135"/>
        <end position="168"/>
    </location>
</feature>
<evidence type="ECO:0000256" key="2">
    <source>
        <dbReference type="SAM" id="MobiDB-lite"/>
    </source>
</evidence>
<dbReference type="PANTHER" id="PTHR35024">
    <property type="entry name" value="HYPOTHETICAL CYTOSOLIC PROTEIN"/>
    <property type="match status" value="1"/>
</dbReference>
<proteinExistence type="inferred from homology"/>
<gene>
    <name evidence="3" type="ORF">CSW64_12555</name>
</gene>
<dbReference type="Pfam" id="PF04519">
    <property type="entry name" value="Bactofilin"/>
    <property type="match status" value="1"/>
</dbReference>
<evidence type="ECO:0000313" key="3">
    <source>
        <dbReference type="EMBL" id="ATQ43186.1"/>
    </source>
</evidence>
<name>A0A2D2AYU1_9CAUL</name>
<feature type="compositionally biased region" description="Low complexity" evidence="2">
    <location>
        <begin position="1"/>
        <end position="14"/>
    </location>
</feature>
<dbReference type="KEGG" id="cmb:CSW64_12555"/>
<keyword evidence="4" id="KW-1185">Reference proteome</keyword>
<dbReference type="RefSeq" id="WP_099622438.1">
    <property type="nucleotide sequence ID" value="NZ_CP024201.1"/>
</dbReference>
<evidence type="ECO:0000256" key="1">
    <source>
        <dbReference type="ARBA" id="ARBA00044755"/>
    </source>
</evidence>
<dbReference type="Proteomes" id="UP000228945">
    <property type="component" value="Chromosome"/>
</dbReference>
<feature type="region of interest" description="Disordered" evidence="2">
    <location>
        <begin position="1"/>
        <end position="31"/>
    </location>
</feature>